<feature type="transmembrane region" description="Helical" evidence="9">
    <location>
        <begin position="89"/>
        <end position="114"/>
    </location>
</feature>
<dbReference type="GO" id="GO:0005886">
    <property type="term" value="C:plasma membrane"/>
    <property type="evidence" value="ECO:0007669"/>
    <property type="project" value="UniProtKB-SubCell"/>
</dbReference>
<evidence type="ECO:0000256" key="6">
    <source>
        <dbReference type="ARBA" id="ARBA00022692"/>
    </source>
</evidence>
<dbReference type="GO" id="GO:0022857">
    <property type="term" value="F:transmembrane transporter activity"/>
    <property type="evidence" value="ECO:0007669"/>
    <property type="project" value="InterPro"/>
</dbReference>
<evidence type="ECO:0000256" key="8">
    <source>
        <dbReference type="ARBA" id="ARBA00023136"/>
    </source>
</evidence>
<evidence type="ECO:0000256" key="9">
    <source>
        <dbReference type="SAM" id="Phobius"/>
    </source>
</evidence>
<evidence type="ECO:0008006" key="11">
    <source>
        <dbReference type="Google" id="ProtNLM"/>
    </source>
</evidence>
<dbReference type="EMBL" id="BARW01000853">
    <property type="protein sequence ID" value="GAI70309.1"/>
    <property type="molecule type" value="Genomic_DNA"/>
</dbReference>
<dbReference type="InterPro" id="IPR001851">
    <property type="entry name" value="ABC_transp_permease"/>
</dbReference>
<keyword evidence="4" id="KW-0997">Cell inner membrane</keyword>
<feature type="transmembrane region" description="Helical" evidence="9">
    <location>
        <begin position="51"/>
        <end position="77"/>
    </location>
</feature>
<protein>
    <recommendedName>
        <fullName evidence="11">ABC transporter permease</fullName>
    </recommendedName>
</protein>
<proteinExistence type="predicted"/>
<feature type="transmembrane region" description="Helical" evidence="9">
    <location>
        <begin position="120"/>
        <end position="144"/>
    </location>
</feature>
<feature type="transmembrane region" description="Helical" evidence="9">
    <location>
        <begin position="12"/>
        <end position="31"/>
    </location>
</feature>
<evidence type="ECO:0000256" key="5">
    <source>
        <dbReference type="ARBA" id="ARBA00022597"/>
    </source>
</evidence>
<keyword evidence="2" id="KW-0813">Transport</keyword>
<reference evidence="10" key="1">
    <citation type="journal article" date="2014" name="Front. Microbiol.">
        <title>High frequency of phylogenetically diverse reductive dehalogenase-homologous genes in deep subseafloor sedimentary metagenomes.</title>
        <authorList>
            <person name="Kawai M."/>
            <person name="Futagami T."/>
            <person name="Toyoda A."/>
            <person name="Takaki Y."/>
            <person name="Nishi S."/>
            <person name="Hori S."/>
            <person name="Arai W."/>
            <person name="Tsubouchi T."/>
            <person name="Morono Y."/>
            <person name="Uchiyama I."/>
            <person name="Ito T."/>
            <person name="Fujiyama A."/>
            <person name="Inagaki F."/>
            <person name="Takami H."/>
        </authorList>
    </citation>
    <scope>NUCLEOTIDE SEQUENCE</scope>
    <source>
        <strain evidence="10">Expedition CK06-06</strain>
    </source>
</reference>
<accession>X1SR60</accession>
<evidence type="ECO:0000313" key="10">
    <source>
        <dbReference type="EMBL" id="GAI70309.1"/>
    </source>
</evidence>
<evidence type="ECO:0000256" key="7">
    <source>
        <dbReference type="ARBA" id="ARBA00022989"/>
    </source>
</evidence>
<keyword evidence="3" id="KW-1003">Cell membrane</keyword>
<feature type="transmembrane region" description="Helical" evidence="9">
    <location>
        <begin position="294"/>
        <end position="314"/>
    </location>
</feature>
<comment type="caution">
    <text evidence="10">The sequence shown here is derived from an EMBL/GenBank/DDBJ whole genome shotgun (WGS) entry which is preliminary data.</text>
</comment>
<dbReference type="PANTHER" id="PTHR32196">
    <property type="entry name" value="ABC TRANSPORTER PERMEASE PROTEIN YPHD-RELATED-RELATED"/>
    <property type="match status" value="1"/>
</dbReference>
<keyword evidence="8 9" id="KW-0472">Membrane</keyword>
<keyword evidence="6 9" id="KW-0812">Transmembrane</keyword>
<dbReference type="PANTHER" id="PTHR32196:SF32">
    <property type="entry name" value="XYLOSE TRANSPORT SYSTEM PERMEASE PROTEIN XYLH"/>
    <property type="match status" value="1"/>
</dbReference>
<dbReference type="CDD" id="cd06579">
    <property type="entry name" value="TM_PBP1_transp_AraH_like"/>
    <property type="match status" value="1"/>
</dbReference>
<feature type="transmembrane region" description="Helical" evidence="9">
    <location>
        <begin position="249"/>
        <end position="282"/>
    </location>
</feature>
<sequence>MAALKLKKSFEMRGLGVLIATIVLAIVFSIANSNFLSPYNLLITVRMASELGIIAAGVTLLMVAGEFDLSVGSTYALCPMVTAILYSNFNVPIIFAVVVGLMLALVLGFINGFITTKAGIPSFITTLGTMLIYRALVLVIAGGMPIKIRSEALISDVVGGTIGELFPVAIIWFLFFIGISYYILEHTAFGNKIRATGGNKEAAIAAGINTTRVKIITFMFVSFLAAFAGYVQCFRLGSVAPLNGRGFELQAIAASVIGGTSLFGGVGTIIGTALGVLITGMIKNGIVLLGVSVYWQNGFLGSILIVAVIINVFISKRRR</sequence>
<gene>
    <name evidence="10" type="ORF">S12H4_03141</name>
</gene>
<evidence type="ECO:0000256" key="4">
    <source>
        <dbReference type="ARBA" id="ARBA00022519"/>
    </source>
</evidence>
<keyword evidence="7 9" id="KW-1133">Transmembrane helix</keyword>
<dbReference type="AlphaFoldDB" id="X1SR60"/>
<evidence type="ECO:0000256" key="3">
    <source>
        <dbReference type="ARBA" id="ARBA00022475"/>
    </source>
</evidence>
<name>X1SR60_9ZZZZ</name>
<evidence type="ECO:0000256" key="1">
    <source>
        <dbReference type="ARBA" id="ARBA00004651"/>
    </source>
</evidence>
<comment type="subcellular location">
    <subcellularLocation>
        <location evidence="1">Cell membrane</location>
        <topology evidence="1">Multi-pass membrane protein</topology>
    </subcellularLocation>
</comment>
<organism evidence="10">
    <name type="scientific">marine sediment metagenome</name>
    <dbReference type="NCBI Taxonomy" id="412755"/>
    <lineage>
        <taxon>unclassified sequences</taxon>
        <taxon>metagenomes</taxon>
        <taxon>ecological metagenomes</taxon>
    </lineage>
</organism>
<evidence type="ECO:0000256" key="2">
    <source>
        <dbReference type="ARBA" id="ARBA00022448"/>
    </source>
</evidence>
<dbReference type="Pfam" id="PF02653">
    <property type="entry name" value="BPD_transp_2"/>
    <property type="match status" value="1"/>
</dbReference>
<feature type="transmembrane region" description="Helical" evidence="9">
    <location>
        <begin position="165"/>
        <end position="184"/>
    </location>
</feature>
<keyword evidence="5" id="KW-0762">Sugar transport</keyword>